<dbReference type="Proteomes" id="UP000053424">
    <property type="component" value="Unassembled WGS sequence"/>
</dbReference>
<reference evidence="2" key="2">
    <citation type="submission" date="2015-01" db="EMBL/GenBank/DDBJ databases">
        <title>Evolutionary Origins and Diversification of the Mycorrhizal Mutualists.</title>
        <authorList>
            <consortium name="DOE Joint Genome Institute"/>
            <consortium name="Mycorrhizal Genomics Consortium"/>
            <person name="Kohler A."/>
            <person name="Kuo A."/>
            <person name="Nagy L.G."/>
            <person name="Floudas D."/>
            <person name="Copeland A."/>
            <person name="Barry K.W."/>
            <person name="Cichocki N."/>
            <person name="Veneault-Fourrey C."/>
            <person name="LaButti K."/>
            <person name="Lindquist E.A."/>
            <person name="Lipzen A."/>
            <person name="Lundell T."/>
            <person name="Morin E."/>
            <person name="Murat C."/>
            <person name="Riley R."/>
            <person name="Ohm R."/>
            <person name="Sun H."/>
            <person name="Tunlid A."/>
            <person name="Henrissat B."/>
            <person name="Grigoriev I.V."/>
            <person name="Hibbett D.S."/>
            <person name="Martin F."/>
        </authorList>
    </citation>
    <scope>NUCLEOTIDE SEQUENCE [LARGE SCALE GENOMIC DNA]</scope>
    <source>
        <strain evidence="2">h7</strain>
    </source>
</reference>
<dbReference type="OrthoDB" id="2745898at2759"/>
<dbReference type="HOGENOM" id="CLU_048460_0_0_1"/>
<proteinExistence type="predicted"/>
<evidence type="ECO:0008006" key="3">
    <source>
        <dbReference type="Google" id="ProtNLM"/>
    </source>
</evidence>
<dbReference type="EMBL" id="KN831879">
    <property type="protein sequence ID" value="KIM34681.1"/>
    <property type="molecule type" value="Genomic_DNA"/>
</dbReference>
<dbReference type="SUPFAM" id="SSF52047">
    <property type="entry name" value="RNI-like"/>
    <property type="match status" value="1"/>
</dbReference>
<organism evidence="1 2">
    <name type="scientific">Hebeloma cylindrosporum</name>
    <dbReference type="NCBI Taxonomy" id="76867"/>
    <lineage>
        <taxon>Eukaryota</taxon>
        <taxon>Fungi</taxon>
        <taxon>Dikarya</taxon>
        <taxon>Basidiomycota</taxon>
        <taxon>Agaricomycotina</taxon>
        <taxon>Agaricomycetes</taxon>
        <taxon>Agaricomycetidae</taxon>
        <taxon>Agaricales</taxon>
        <taxon>Agaricineae</taxon>
        <taxon>Hymenogastraceae</taxon>
        <taxon>Hebeloma</taxon>
    </lineage>
</organism>
<evidence type="ECO:0000313" key="2">
    <source>
        <dbReference type="Proteomes" id="UP000053424"/>
    </source>
</evidence>
<keyword evidence="2" id="KW-1185">Reference proteome</keyword>
<protein>
    <recommendedName>
        <fullName evidence="3">F-box domain-containing protein</fullName>
    </recommendedName>
</protein>
<dbReference type="AlphaFoldDB" id="A0A0C3BTJ7"/>
<name>A0A0C3BTJ7_HEBCY</name>
<dbReference type="InterPro" id="IPR032675">
    <property type="entry name" value="LRR_dom_sf"/>
</dbReference>
<sequence>MALTTDTESPSFPQEILELILDEVAALNSPQTLRACTLVSKSFYFPSRKHLYSHIFLVIDRHGQARARRLIKTLETLRKAGFAAVVHSLTLIFGVSSKIEPGSTFGSRILGRHSQKSKLLGSRIVEGIGLWETNLEKLLRLLMASQLTSFTLRAQGGFIDWGLHLKGEIRMETFHSLFTLPSLKSLHLSHVFGLDDSLVGEALQSNSLRELTLVSVSLPISKITQPVVQFTSRHIRSLDIRRTSITDFLSTMGYSRQLLSTPHPIVTFTRLQSLAISGRHSTSLDVHRPWKFILGLARTLETLEIEEVYWEGELI</sequence>
<accession>A0A0C3BTJ7</accession>
<reference evidence="1 2" key="1">
    <citation type="submission" date="2014-04" db="EMBL/GenBank/DDBJ databases">
        <authorList>
            <consortium name="DOE Joint Genome Institute"/>
            <person name="Kuo A."/>
            <person name="Gay G."/>
            <person name="Dore J."/>
            <person name="Kohler A."/>
            <person name="Nagy L.G."/>
            <person name="Floudas D."/>
            <person name="Copeland A."/>
            <person name="Barry K.W."/>
            <person name="Cichocki N."/>
            <person name="Veneault-Fourrey C."/>
            <person name="LaButti K."/>
            <person name="Lindquist E.A."/>
            <person name="Lipzen A."/>
            <person name="Lundell T."/>
            <person name="Morin E."/>
            <person name="Murat C."/>
            <person name="Sun H."/>
            <person name="Tunlid A."/>
            <person name="Henrissat B."/>
            <person name="Grigoriev I.V."/>
            <person name="Hibbett D.S."/>
            <person name="Martin F."/>
            <person name="Nordberg H.P."/>
            <person name="Cantor M.N."/>
            <person name="Hua S.X."/>
        </authorList>
    </citation>
    <scope>NUCLEOTIDE SEQUENCE [LARGE SCALE GENOMIC DNA]</scope>
    <source>
        <strain evidence="2">h7</strain>
    </source>
</reference>
<dbReference type="Gene3D" id="3.80.10.10">
    <property type="entry name" value="Ribonuclease Inhibitor"/>
    <property type="match status" value="1"/>
</dbReference>
<evidence type="ECO:0000313" key="1">
    <source>
        <dbReference type="EMBL" id="KIM34681.1"/>
    </source>
</evidence>
<gene>
    <name evidence="1" type="ORF">M413DRAFT_33103</name>
</gene>